<dbReference type="GO" id="GO:0043812">
    <property type="term" value="F:phosphatidylinositol-4-phosphate phosphatase activity"/>
    <property type="evidence" value="ECO:0007669"/>
    <property type="project" value="TreeGrafter"/>
</dbReference>
<comment type="catalytic activity">
    <reaction evidence="2">
        <text>a 1,2-diacyl-sn-glycero-3-phospho-(1D-myo-inositol-3-phosphate) + H2O = a 1,2-diacyl-sn-glycero-3-phospho-(1D-myo-inositol) + phosphate</text>
        <dbReference type="Rhea" id="RHEA:12316"/>
        <dbReference type="ChEBI" id="CHEBI:15377"/>
        <dbReference type="ChEBI" id="CHEBI:43474"/>
        <dbReference type="ChEBI" id="CHEBI:57880"/>
        <dbReference type="ChEBI" id="CHEBI:58088"/>
        <dbReference type="EC" id="3.1.3.64"/>
    </reaction>
    <physiologicalReaction direction="left-to-right" evidence="2">
        <dbReference type="Rhea" id="RHEA:12317"/>
    </physiologicalReaction>
</comment>
<evidence type="ECO:0000256" key="3">
    <source>
        <dbReference type="ARBA" id="ARBA00036807"/>
    </source>
</evidence>
<evidence type="ECO:0000256" key="1">
    <source>
        <dbReference type="ARBA" id="ARBA00013038"/>
    </source>
</evidence>
<evidence type="ECO:0000256" key="4">
    <source>
        <dbReference type="ARBA" id="ARBA00040795"/>
    </source>
</evidence>
<evidence type="ECO:0000256" key="2">
    <source>
        <dbReference type="ARBA" id="ARBA00036631"/>
    </source>
</evidence>
<dbReference type="PANTHER" id="PTHR45662:SF2">
    <property type="entry name" value="PHOSPHATIDYLINOSITOL-3-PHOSPHATASE SAC1"/>
    <property type="match status" value="1"/>
</dbReference>
<name>A0A182FUB4_ANOAL</name>
<evidence type="ECO:0000313" key="9">
    <source>
        <dbReference type="Proteomes" id="UP000069272"/>
    </source>
</evidence>
<dbReference type="InterPro" id="IPR002013">
    <property type="entry name" value="SAC_dom"/>
</dbReference>
<dbReference type="STRING" id="7167.A0A182FUB4"/>
<dbReference type="PROSITE" id="PS50275">
    <property type="entry name" value="SAC"/>
    <property type="match status" value="1"/>
</dbReference>
<evidence type="ECO:0000313" key="8">
    <source>
        <dbReference type="EnsemblMetazoa" id="AALB010149-PA"/>
    </source>
</evidence>
<organism evidence="8 9">
    <name type="scientific">Anopheles albimanus</name>
    <name type="common">New world malaria mosquito</name>
    <dbReference type="NCBI Taxonomy" id="7167"/>
    <lineage>
        <taxon>Eukaryota</taxon>
        <taxon>Metazoa</taxon>
        <taxon>Ecdysozoa</taxon>
        <taxon>Arthropoda</taxon>
        <taxon>Hexapoda</taxon>
        <taxon>Insecta</taxon>
        <taxon>Pterygota</taxon>
        <taxon>Neoptera</taxon>
        <taxon>Endopterygota</taxon>
        <taxon>Diptera</taxon>
        <taxon>Nematocera</taxon>
        <taxon>Culicoidea</taxon>
        <taxon>Culicidae</taxon>
        <taxon>Anophelinae</taxon>
        <taxon>Anopheles</taxon>
    </lineage>
</organism>
<dbReference type="OrthoDB" id="405996at2759"/>
<dbReference type="AlphaFoldDB" id="A0A182FUB4"/>
<proteinExistence type="predicted"/>
<dbReference type="GO" id="GO:0046856">
    <property type="term" value="P:phosphatidylinositol dephosphorylation"/>
    <property type="evidence" value="ECO:0007669"/>
    <property type="project" value="TreeGrafter"/>
</dbReference>
<evidence type="ECO:0000256" key="5">
    <source>
        <dbReference type="ARBA" id="ARBA00041396"/>
    </source>
</evidence>
<reference evidence="8 9" key="1">
    <citation type="journal article" date="2017" name="G3 (Bethesda)">
        <title>The Physical Genome Mapping of Anopheles albimanus Corrected Scaffold Misassemblies and Identified Interarm Rearrangements in Genus Anopheles.</title>
        <authorList>
            <person name="Artemov G.N."/>
            <person name="Peery A.N."/>
            <person name="Jiang X."/>
            <person name="Tu Z."/>
            <person name="Stegniy V.N."/>
            <person name="Sharakhova M.V."/>
            <person name="Sharakhov I.V."/>
        </authorList>
    </citation>
    <scope>NUCLEOTIDE SEQUENCE [LARGE SCALE GENOMIC DNA]</scope>
    <source>
        <strain evidence="8 9">ALBI9_A</strain>
    </source>
</reference>
<dbReference type="GeneID" id="118467621"/>
<dbReference type="Proteomes" id="UP000069272">
    <property type="component" value="Chromosome 3R"/>
</dbReference>
<dbReference type="KEGG" id="aali:118467621"/>
<evidence type="ECO:0000259" key="7">
    <source>
        <dbReference type="PROSITE" id="PS50275"/>
    </source>
</evidence>
<dbReference type="GO" id="GO:0005783">
    <property type="term" value="C:endoplasmic reticulum"/>
    <property type="evidence" value="ECO:0007669"/>
    <property type="project" value="TreeGrafter"/>
</dbReference>
<comment type="catalytic activity">
    <reaction evidence="3">
        <text>a 1,2-diacyl-sn-glycero-3-phospho-(1D-myo-inositol 4-phosphate) + H2O = a 1,2-diacyl-sn-glycero-3-phospho-(1D-myo-inositol) + phosphate</text>
        <dbReference type="Rhea" id="RHEA:55652"/>
        <dbReference type="ChEBI" id="CHEBI:15377"/>
        <dbReference type="ChEBI" id="CHEBI:43474"/>
        <dbReference type="ChEBI" id="CHEBI:57880"/>
        <dbReference type="ChEBI" id="CHEBI:58178"/>
    </reaction>
    <physiologicalReaction direction="left-to-right" evidence="3">
        <dbReference type="Rhea" id="RHEA:55653"/>
    </physiologicalReaction>
</comment>
<dbReference type="PANTHER" id="PTHR45662">
    <property type="entry name" value="PHOSPHATIDYLINOSITIDE PHOSPHATASE SAC1"/>
    <property type="match status" value="1"/>
</dbReference>
<feature type="domain" description="SAC" evidence="7">
    <location>
        <begin position="120"/>
        <end position="449"/>
    </location>
</feature>
<reference evidence="8" key="2">
    <citation type="submission" date="2022-08" db="UniProtKB">
        <authorList>
            <consortium name="EnsemblMetazoa"/>
        </authorList>
    </citation>
    <scope>IDENTIFICATION</scope>
    <source>
        <strain evidence="8">STECLA/ALBI9_A</strain>
    </source>
</reference>
<accession>A0A182FUB4</accession>
<dbReference type="EnsemblMetazoa" id="AALB010149-RA">
    <property type="protein sequence ID" value="AALB010149-PA"/>
    <property type="gene ID" value="AALB010149"/>
</dbReference>
<dbReference type="VEuPathDB" id="VectorBase:AALB20_032367"/>
<dbReference type="EC" id="3.1.3.64" evidence="1"/>
<dbReference type="RefSeq" id="XP_035794223.1">
    <property type="nucleotide sequence ID" value="XM_035938330.1"/>
</dbReference>
<dbReference type="GO" id="GO:0004438">
    <property type="term" value="F:phosphatidylinositol-3-phosphate phosphatase activity"/>
    <property type="evidence" value="ECO:0007669"/>
    <property type="project" value="UniProtKB-EC"/>
</dbReference>
<dbReference type="VEuPathDB" id="VectorBase:AALB010149"/>
<evidence type="ECO:0000256" key="6">
    <source>
        <dbReference type="ARBA" id="ARBA00041911"/>
    </source>
</evidence>
<sequence>MPNVYDELVLHLTKDRILIQSSASEAYEHLAIDRGSGEVTHLSRPLPAHPIWECETRRVCGLLGVIPFPSGPYLLVATDRVPVGTLFIGQLFRLGTVELIPVRSNSWQDRWQDSYCRRTVLTLLQEPYFYFAYDYHLTHTLQRISEVPGGVFTETTSASLYGDADHRFVWNDALLRDWYQPEMHRFALPLMHGFISLRMLDPVLYPRLRDHRPLGLVLISRRSRERAGTRLFTRGIDNAGHVANFVESEQIVLYGGFGSSYVQTRGSIPLFWTQAPNLRFRPVPRLVPYADHLEACRLHLADQCARYGRVLLVDLVDRSVEAEAELGSLYESMAAQIGNPDVVYVRKEPLSGSVDDTDDLGGYQACIIGGISLFSLIHKQPRVIRTNSIDCTDRTNVYQSRVAMRVCTKELLALGLARDSNDPLVTIFQQLCRTAWTENANVLSRQYTGTGALKTDLTSSSTHQSNSIVGYLRDARHRFGRYYVNNFHDGVRQDAIDFFLRPCTVPGQRLRVPRSFPVAPPLLRKADWIVLCSGLVGKGVSTLITQSHEDAPQGGAVGCLMLFVYGYLAVKHPQMFVDTPQLEDARGYP</sequence>
<dbReference type="Pfam" id="PF02383">
    <property type="entry name" value="Syja_N"/>
    <property type="match status" value="1"/>
</dbReference>
<keyword evidence="9" id="KW-1185">Reference proteome</keyword>
<protein>
    <recommendedName>
        <fullName evidence="4">Phosphatidylinositol-3-phosphatase SAC1</fullName>
        <ecNumber evidence="1">3.1.3.64</ecNumber>
    </recommendedName>
    <alternativeName>
        <fullName evidence="6">Phosphatidylinositol-4-phosphate phosphatase</fullName>
    </alternativeName>
    <alternativeName>
        <fullName evidence="5">Suppressor of actin mutations 1-like protein</fullName>
    </alternativeName>
</protein>